<reference evidence="1 2" key="1">
    <citation type="submission" date="2019-03" db="EMBL/GenBank/DDBJ databases">
        <title>Genomic Encyclopedia of Type Strains, Phase IV (KMG-IV): sequencing the most valuable type-strain genomes for metagenomic binning, comparative biology and taxonomic classification.</title>
        <authorList>
            <person name="Goeker M."/>
        </authorList>
    </citation>
    <scope>NUCLEOTIDE SEQUENCE [LARGE SCALE GENOMIC DNA]</scope>
    <source>
        <strain evidence="1 2">DSM 45707</strain>
    </source>
</reference>
<dbReference type="EMBL" id="SMAG01000004">
    <property type="protein sequence ID" value="TCS94299.1"/>
    <property type="molecule type" value="Genomic_DNA"/>
</dbReference>
<sequence>MHSIILIGDENFGIESVTQVSHAGNVKGYMLNKTRYVVEFEDGHIYYDFIADIIDEYDEEELLQIPFASPHFITMTYTSETLMMRTLLQNDFLRGIYIDNDHGMIIPIEEFIKHQ</sequence>
<protein>
    <submittedName>
        <fullName evidence="1">Uncharacterized protein</fullName>
    </submittedName>
</protein>
<gene>
    <name evidence="1" type="ORF">EDD58_104170</name>
</gene>
<comment type="caution">
    <text evidence="1">The sequence shown here is derived from an EMBL/GenBank/DDBJ whole genome shotgun (WGS) entry which is preliminary data.</text>
</comment>
<name>A0A4R3L419_9BACL</name>
<organism evidence="1 2">
    <name type="scientific">Hazenella coriacea</name>
    <dbReference type="NCBI Taxonomy" id="1179467"/>
    <lineage>
        <taxon>Bacteria</taxon>
        <taxon>Bacillati</taxon>
        <taxon>Bacillota</taxon>
        <taxon>Bacilli</taxon>
        <taxon>Bacillales</taxon>
        <taxon>Thermoactinomycetaceae</taxon>
        <taxon>Hazenella</taxon>
    </lineage>
</organism>
<proteinExistence type="predicted"/>
<dbReference type="AlphaFoldDB" id="A0A4R3L419"/>
<evidence type="ECO:0000313" key="2">
    <source>
        <dbReference type="Proteomes" id="UP000294937"/>
    </source>
</evidence>
<dbReference type="Proteomes" id="UP000294937">
    <property type="component" value="Unassembled WGS sequence"/>
</dbReference>
<dbReference type="RefSeq" id="WP_131924893.1">
    <property type="nucleotide sequence ID" value="NZ_SMAG01000004.1"/>
</dbReference>
<evidence type="ECO:0000313" key="1">
    <source>
        <dbReference type="EMBL" id="TCS94299.1"/>
    </source>
</evidence>
<accession>A0A4R3L419</accession>
<keyword evidence="2" id="KW-1185">Reference proteome</keyword>
<dbReference type="OrthoDB" id="2618621at2"/>